<sequence length="107" mass="12398">MDVNGEVIYNTEKMKFHFKQGESVRYTKKKDSPSIYAVSLERPKGTMVLDHIQPTEDSQIFMLGYDQPLSYQFTEKKGLVIDITEEVLNTVGESYAYAFKIKGYERN</sequence>
<feature type="domain" description="Alpha-L-fucosidase C-terminal" evidence="1">
    <location>
        <begin position="22"/>
        <end position="102"/>
    </location>
</feature>
<proteinExistence type="predicted"/>
<evidence type="ECO:0000313" key="2">
    <source>
        <dbReference type="EMBL" id="KKN12529.1"/>
    </source>
</evidence>
<dbReference type="Gene3D" id="2.60.40.1180">
    <property type="entry name" value="Golgi alpha-mannosidase II"/>
    <property type="match status" value="1"/>
</dbReference>
<comment type="caution">
    <text evidence="2">The sequence shown here is derived from an EMBL/GenBank/DDBJ whole genome shotgun (WGS) entry which is preliminary data.</text>
</comment>
<name>A0A0F9N3F6_9ZZZZ</name>
<dbReference type="AlphaFoldDB" id="A0A0F9N3F6"/>
<dbReference type="InterPro" id="IPR013780">
    <property type="entry name" value="Glyco_hydro_b"/>
</dbReference>
<evidence type="ECO:0000259" key="1">
    <source>
        <dbReference type="Pfam" id="PF16757"/>
    </source>
</evidence>
<dbReference type="EMBL" id="LAZR01004023">
    <property type="protein sequence ID" value="KKN12529.1"/>
    <property type="molecule type" value="Genomic_DNA"/>
</dbReference>
<organism evidence="2">
    <name type="scientific">marine sediment metagenome</name>
    <dbReference type="NCBI Taxonomy" id="412755"/>
    <lineage>
        <taxon>unclassified sequences</taxon>
        <taxon>metagenomes</taxon>
        <taxon>ecological metagenomes</taxon>
    </lineage>
</organism>
<gene>
    <name evidence="2" type="ORF">LCGC14_1015550</name>
</gene>
<dbReference type="InterPro" id="IPR031919">
    <property type="entry name" value="Fucosidase_C"/>
</dbReference>
<accession>A0A0F9N3F6</accession>
<protein>
    <recommendedName>
        <fullName evidence="1">Alpha-L-fucosidase C-terminal domain-containing protein</fullName>
    </recommendedName>
</protein>
<reference evidence="2" key="1">
    <citation type="journal article" date="2015" name="Nature">
        <title>Complex archaea that bridge the gap between prokaryotes and eukaryotes.</title>
        <authorList>
            <person name="Spang A."/>
            <person name="Saw J.H."/>
            <person name="Jorgensen S.L."/>
            <person name="Zaremba-Niedzwiedzka K."/>
            <person name="Martijn J."/>
            <person name="Lind A.E."/>
            <person name="van Eijk R."/>
            <person name="Schleper C."/>
            <person name="Guy L."/>
            <person name="Ettema T.J."/>
        </authorList>
    </citation>
    <scope>NUCLEOTIDE SEQUENCE</scope>
</reference>
<dbReference type="Pfam" id="PF16757">
    <property type="entry name" value="Fucosidase_C"/>
    <property type="match status" value="1"/>
</dbReference>